<proteinExistence type="predicted"/>
<feature type="signal peptide" evidence="1">
    <location>
        <begin position="1"/>
        <end position="21"/>
    </location>
</feature>
<accession>A0A6B3LMV9</accession>
<feature type="chain" id="PRO_5025356190" description="OCRE domain-containing protein" evidence="1">
    <location>
        <begin position="22"/>
        <end position="131"/>
    </location>
</feature>
<reference evidence="2 3" key="1">
    <citation type="submission" date="2020-02" db="EMBL/GenBank/DDBJ databases">
        <authorList>
            <person name="Kim M.K."/>
        </authorList>
    </citation>
    <scope>NUCLEOTIDE SEQUENCE [LARGE SCALE GENOMIC DNA]</scope>
    <source>
        <strain evidence="2 3">BT327</strain>
    </source>
</reference>
<evidence type="ECO:0000313" key="3">
    <source>
        <dbReference type="Proteomes" id="UP000474777"/>
    </source>
</evidence>
<sequence length="131" mass="15094">MKLLITIALVFVTALSTTAQSQTHELHDFVKRFDYFLKTNTAKLSWSAKDSANTMPVPMPNAMDASRTRIPDPTTGLWHYPNLHKVYDPKTGFYMDYEGYKYYSYKADTITGSIYKGKEPVQIKRTEKVKQ</sequence>
<comment type="caution">
    <text evidence="2">The sequence shown here is derived from an EMBL/GenBank/DDBJ whole genome shotgun (WGS) entry which is preliminary data.</text>
</comment>
<name>A0A6B3LMV9_9BACT</name>
<dbReference type="Proteomes" id="UP000474777">
    <property type="component" value="Unassembled WGS sequence"/>
</dbReference>
<dbReference type="AlphaFoldDB" id="A0A6B3LMV9"/>
<keyword evidence="3" id="KW-1185">Reference proteome</keyword>
<protein>
    <recommendedName>
        <fullName evidence="4">OCRE domain-containing protein</fullName>
    </recommendedName>
</protein>
<evidence type="ECO:0008006" key="4">
    <source>
        <dbReference type="Google" id="ProtNLM"/>
    </source>
</evidence>
<dbReference type="EMBL" id="JAAGWD010000004">
    <property type="protein sequence ID" value="NEM98099.1"/>
    <property type="molecule type" value="Genomic_DNA"/>
</dbReference>
<evidence type="ECO:0000313" key="2">
    <source>
        <dbReference type="EMBL" id="NEM98099.1"/>
    </source>
</evidence>
<evidence type="ECO:0000256" key="1">
    <source>
        <dbReference type="SAM" id="SignalP"/>
    </source>
</evidence>
<organism evidence="2 3">
    <name type="scientific">Pontibacter burrus</name>
    <dbReference type="NCBI Taxonomy" id="2704466"/>
    <lineage>
        <taxon>Bacteria</taxon>
        <taxon>Pseudomonadati</taxon>
        <taxon>Bacteroidota</taxon>
        <taxon>Cytophagia</taxon>
        <taxon>Cytophagales</taxon>
        <taxon>Hymenobacteraceae</taxon>
        <taxon>Pontibacter</taxon>
    </lineage>
</organism>
<gene>
    <name evidence="2" type="ORF">GXP69_10365</name>
</gene>
<keyword evidence="1" id="KW-0732">Signal</keyword>
<dbReference type="RefSeq" id="WP_163914994.1">
    <property type="nucleotide sequence ID" value="NZ_JAAGWD010000004.1"/>
</dbReference>